<dbReference type="Pfam" id="PF00462">
    <property type="entry name" value="Glutaredoxin"/>
    <property type="match status" value="1"/>
</dbReference>
<feature type="domain" description="PPC" evidence="6">
    <location>
        <begin position="1"/>
        <end position="131"/>
    </location>
</feature>
<keyword evidence="2" id="KW-0813">Transport</keyword>
<evidence type="ECO:0000313" key="8">
    <source>
        <dbReference type="Proteomes" id="UP000247807"/>
    </source>
</evidence>
<evidence type="ECO:0000256" key="2">
    <source>
        <dbReference type="ARBA" id="ARBA00022448"/>
    </source>
</evidence>
<organism evidence="7 8">
    <name type="scientific">Prochlorococcus marinus XMU1408</name>
    <dbReference type="NCBI Taxonomy" id="2213228"/>
    <lineage>
        <taxon>Bacteria</taxon>
        <taxon>Bacillati</taxon>
        <taxon>Cyanobacteriota</taxon>
        <taxon>Cyanophyceae</taxon>
        <taxon>Synechococcales</taxon>
        <taxon>Prochlorococcaceae</taxon>
        <taxon>Prochlorococcus</taxon>
    </lineage>
</organism>
<dbReference type="SUPFAM" id="SSF52833">
    <property type="entry name" value="Thioredoxin-like"/>
    <property type="match status" value="1"/>
</dbReference>
<sequence>MEHFFYKLSSGADVFNSLIELQIKHNSSSFLISAVGDLSKVSFKCPLNEKPVILEKKLEIITLSGYLTSSDSHVHISVSDENCAVFGGHLLSGTTVLKSLDILLGVTPNLSRQSIKNLSDNPVCVDIYVLSDCPWCKRALKLLDSYNIDYNYNLITNDDEFKKISNITSVNTFPQIFINNEFIGGYSELAKLSTLGSLNKLIN</sequence>
<evidence type="ECO:0000256" key="5">
    <source>
        <dbReference type="ARBA" id="ARBA00023284"/>
    </source>
</evidence>
<accession>A0A318R426</accession>
<dbReference type="PANTHER" id="PTHR46679:SF1">
    <property type="entry name" value="GLUTAREDOXIN-2, MITOCHONDRIAL"/>
    <property type="match status" value="1"/>
</dbReference>
<evidence type="ECO:0000256" key="3">
    <source>
        <dbReference type="ARBA" id="ARBA00022982"/>
    </source>
</evidence>
<dbReference type="Gene3D" id="3.40.30.10">
    <property type="entry name" value="Glutaredoxin"/>
    <property type="match status" value="1"/>
</dbReference>
<keyword evidence="5" id="KW-0676">Redox-active center</keyword>
<protein>
    <submittedName>
        <fullName evidence="7">DUF296 domain-containing protein</fullName>
    </submittedName>
</protein>
<dbReference type="PROSITE" id="PS00195">
    <property type="entry name" value="GLUTAREDOXIN_1"/>
    <property type="match status" value="1"/>
</dbReference>
<comment type="caution">
    <text evidence="7">The sequence shown here is derived from an EMBL/GenBank/DDBJ whole genome shotgun (WGS) entry which is preliminary data.</text>
</comment>
<dbReference type="OrthoDB" id="552202at2"/>
<dbReference type="InterPro" id="IPR005175">
    <property type="entry name" value="PPC_dom"/>
</dbReference>
<dbReference type="RefSeq" id="WP_158466438.1">
    <property type="nucleotide sequence ID" value="NZ_QJUE01000002.1"/>
</dbReference>
<evidence type="ECO:0000313" key="7">
    <source>
        <dbReference type="EMBL" id="PYE02944.1"/>
    </source>
</evidence>
<dbReference type="Proteomes" id="UP000247807">
    <property type="component" value="Unassembled WGS sequence"/>
</dbReference>
<dbReference type="InterPro" id="IPR002109">
    <property type="entry name" value="Glutaredoxin"/>
</dbReference>
<reference evidence="7 8" key="1">
    <citation type="journal article" date="2018" name="Appl. Environ. Microbiol.">
        <title>Genome rearrangement shapes Prochlorococcus ecological adaptation.</title>
        <authorList>
            <person name="Yan W."/>
            <person name="Wei S."/>
            <person name="Wang Q."/>
            <person name="Xiao X."/>
            <person name="Zeng Q."/>
            <person name="Jiao N."/>
            <person name="Zhang R."/>
        </authorList>
    </citation>
    <scope>NUCLEOTIDE SEQUENCE [LARGE SCALE GENOMIC DNA]</scope>
    <source>
        <strain evidence="7 8">XMU1408</strain>
    </source>
</reference>
<dbReference type="Gene3D" id="3.30.1330.80">
    <property type="entry name" value="Hypothetical protein, similar to alpha- acetolactate decarboxylase, domain 2"/>
    <property type="match status" value="1"/>
</dbReference>
<dbReference type="GO" id="GO:0015035">
    <property type="term" value="F:protein-disulfide reductase activity"/>
    <property type="evidence" value="ECO:0007669"/>
    <property type="project" value="TreeGrafter"/>
</dbReference>
<keyword evidence="4" id="KW-1015">Disulfide bond</keyword>
<dbReference type="Pfam" id="PF03479">
    <property type="entry name" value="PCC"/>
    <property type="match status" value="1"/>
</dbReference>
<dbReference type="EMBL" id="QJUE01000002">
    <property type="protein sequence ID" value="PYE02944.1"/>
    <property type="molecule type" value="Genomic_DNA"/>
</dbReference>
<dbReference type="InterPro" id="IPR011767">
    <property type="entry name" value="GLR_AS"/>
</dbReference>
<dbReference type="CDD" id="cd02066">
    <property type="entry name" value="GRX_family"/>
    <property type="match status" value="1"/>
</dbReference>
<proteinExistence type="inferred from homology"/>
<evidence type="ECO:0000256" key="1">
    <source>
        <dbReference type="ARBA" id="ARBA00007787"/>
    </source>
</evidence>
<dbReference type="SUPFAM" id="SSF117856">
    <property type="entry name" value="AF0104/ALDC/Ptd012-like"/>
    <property type="match status" value="1"/>
</dbReference>
<comment type="similarity">
    <text evidence="1">Belongs to the glutaredoxin family.</text>
</comment>
<dbReference type="CDD" id="cd11378">
    <property type="entry name" value="DUF296"/>
    <property type="match status" value="1"/>
</dbReference>
<dbReference type="AlphaFoldDB" id="A0A318R426"/>
<gene>
    <name evidence="7" type="ORF">DNJ73_04135</name>
</gene>
<dbReference type="PRINTS" id="PR00160">
    <property type="entry name" value="GLUTAREDOXIN"/>
</dbReference>
<dbReference type="InterPro" id="IPR014025">
    <property type="entry name" value="Glutaredoxin_subgr"/>
</dbReference>
<dbReference type="PROSITE" id="PS51742">
    <property type="entry name" value="PPC"/>
    <property type="match status" value="1"/>
</dbReference>
<keyword evidence="3" id="KW-0249">Electron transport</keyword>
<dbReference type="InterPro" id="IPR036249">
    <property type="entry name" value="Thioredoxin-like_sf"/>
</dbReference>
<dbReference type="PANTHER" id="PTHR46679">
    <property type="match status" value="1"/>
</dbReference>
<name>A0A318R426_PROMR</name>
<dbReference type="PROSITE" id="PS51354">
    <property type="entry name" value="GLUTAREDOXIN_2"/>
    <property type="match status" value="1"/>
</dbReference>
<evidence type="ECO:0000259" key="6">
    <source>
        <dbReference type="PROSITE" id="PS51742"/>
    </source>
</evidence>
<evidence type="ECO:0000256" key="4">
    <source>
        <dbReference type="ARBA" id="ARBA00023157"/>
    </source>
</evidence>